<dbReference type="AlphaFoldDB" id="A0A3N2CUY7"/>
<dbReference type="EMBL" id="RKHO01000001">
    <property type="protein sequence ID" value="ROR91034.1"/>
    <property type="molecule type" value="Genomic_DNA"/>
</dbReference>
<name>A0A3N2CUY7_9ACTN</name>
<protein>
    <submittedName>
        <fullName evidence="1">Uncharacterized protein</fullName>
    </submittedName>
</protein>
<dbReference type="Proteomes" id="UP000281738">
    <property type="component" value="Unassembled WGS sequence"/>
</dbReference>
<reference evidence="1 2" key="1">
    <citation type="submission" date="2018-11" db="EMBL/GenBank/DDBJ databases">
        <title>Sequencing the genomes of 1000 actinobacteria strains.</title>
        <authorList>
            <person name="Klenk H.-P."/>
        </authorList>
    </citation>
    <scope>NUCLEOTIDE SEQUENCE [LARGE SCALE GENOMIC DNA]</scope>
    <source>
        <strain evidence="1 2">DSM 12652</strain>
    </source>
</reference>
<proteinExistence type="predicted"/>
<comment type="caution">
    <text evidence="1">The sequence shown here is derived from an EMBL/GenBank/DDBJ whole genome shotgun (WGS) entry which is preliminary data.</text>
</comment>
<keyword evidence="2" id="KW-1185">Reference proteome</keyword>
<evidence type="ECO:0000313" key="2">
    <source>
        <dbReference type="Proteomes" id="UP000281738"/>
    </source>
</evidence>
<organism evidence="1 2">
    <name type="scientific">Nocardioides aurantiacus</name>
    <dbReference type="NCBI Taxonomy" id="86796"/>
    <lineage>
        <taxon>Bacteria</taxon>
        <taxon>Bacillati</taxon>
        <taxon>Actinomycetota</taxon>
        <taxon>Actinomycetes</taxon>
        <taxon>Propionibacteriales</taxon>
        <taxon>Nocardioidaceae</taxon>
        <taxon>Nocardioides</taxon>
    </lineage>
</organism>
<sequence>MAGRSQMRTVELVNSSTRRGRRIRQALDKTAPEGTAARVEIRVEHGHEAGPQVRLLINGKDLLGEDHSTGNHPRDLFETGALLPTDPPRRVALYGCGCGTFGCSALTALISRTGDQITWSDFYDFHAGEYDGPFHEDSTWPDPVHDPDADEDLLPTQMDLPSVTFEADQYLEGVHDATREWSQAYGRRSDWA</sequence>
<evidence type="ECO:0000313" key="1">
    <source>
        <dbReference type="EMBL" id="ROR91034.1"/>
    </source>
</evidence>
<gene>
    <name evidence="1" type="ORF">EDD33_1894</name>
</gene>
<accession>A0A3N2CUY7</accession>